<dbReference type="RefSeq" id="WP_149334532.1">
    <property type="nucleotide sequence ID" value="NZ_BJJW01000008.1"/>
</dbReference>
<accession>A0A5A5U2H3</accession>
<dbReference type="Proteomes" id="UP000323274">
    <property type="component" value="Unassembled WGS sequence"/>
</dbReference>
<dbReference type="EMBL" id="BJJW01000008">
    <property type="protein sequence ID" value="GDZ84135.1"/>
    <property type="molecule type" value="Genomic_DNA"/>
</dbReference>
<dbReference type="InterPro" id="IPR036237">
    <property type="entry name" value="Xyl_isomerase-like_sf"/>
</dbReference>
<protein>
    <recommendedName>
        <fullName evidence="3">Sugar phosphate isomerase</fullName>
    </recommendedName>
</protein>
<dbReference type="SUPFAM" id="SSF51658">
    <property type="entry name" value="Xylose isomerase-like"/>
    <property type="match status" value="1"/>
</dbReference>
<evidence type="ECO:0000313" key="1">
    <source>
        <dbReference type="EMBL" id="GDZ84135.1"/>
    </source>
</evidence>
<evidence type="ECO:0000313" key="2">
    <source>
        <dbReference type="Proteomes" id="UP000323274"/>
    </source>
</evidence>
<evidence type="ECO:0008006" key="3">
    <source>
        <dbReference type="Google" id="ProtNLM"/>
    </source>
</evidence>
<organism evidence="1 2">
    <name type="scientific">Leuconostoc citreum</name>
    <dbReference type="NCBI Taxonomy" id="33964"/>
    <lineage>
        <taxon>Bacteria</taxon>
        <taxon>Bacillati</taxon>
        <taxon>Bacillota</taxon>
        <taxon>Bacilli</taxon>
        <taxon>Lactobacillales</taxon>
        <taxon>Lactobacillaceae</taxon>
        <taxon>Leuconostoc</taxon>
    </lineage>
</organism>
<dbReference type="AlphaFoldDB" id="A0A5A5U2H3"/>
<dbReference type="Gene3D" id="3.20.20.150">
    <property type="entry name" value="Divalent-metal-dependent TIM barrel enzymes"/>
    <property type="match status" value="1"/>
</dbReference>
<comment type="caution">
    <text evidence="1">The sequence shown here is derived from an EMBL/GenBank/DDBJ whole genome shotgun (WGS) entry which is preliminary data.</text>
</comment>
<reference evidence="1 2" key="1">
    <citation type="submission" date="2019-04" db="EMBL/GenBank/DDBJ databases">
        <title>A pseudo-fructophilic Leuconostoc citreum strain F192-5 isolated from peel of satsuma mandarin: the first report for isolation and characterization of strain-dependent fructophilic-like characteristics.</title>
        <authorList>
            <person name="Maeno S."/>
            <person name="Tanizawa Y."/>
            <person name="Kajikawa A."/>
            <person name="Kanesaki Y."/>
            <person name="Kubota E."/>
            <person name="Arita M."/>
            <person name="Leon D."/>
            <person name="Endo A."/>
        </authorList>
    </citation>
    <scope>NUCLEOTIDE SEQUENCE [LARGE SCALE GENOMIC DNA]</scope>
    <source>
        <strain evidence="1 2">F192-5</strain>
    </source>
</reference>
<proteinExistence type="predicted"/>
<sequence length="251" mass="28215">MKTEQIVLNLLVFDQARKAGMQQLAMLHHVVDLGIGAAEIRREYFDDVTAEIAGIASYAKAHQLQLFYSVPDELFVNQQLNPKLTQYYDEAQAMGVTAIKFNIGDFVAFSQSDVSELKQLLARGIQTNIENDQTLVSGRLMPIQRFMVGVQQSGLDVGYVYDMGNWRYVNEDEVAAAQQLSHVVRYIHVKDDQGVAETLKTVPLGEGEIQWQNILQLLPSNVPVAIEYPTQDDTVIKRGIDDLLNYEAHQS</sequence>
<gene>
    <name evidence="1" type="ORF">LCIT_13770</name>
</gene>
<name>A0A5A5U2H3_LEUCI</name>